<feature type="compositionally biased region" description="Polar residues" evidence="1">
    <location>
        <begin position="999"/>
        <end position="1015"/>
    </location>
</feature>
<feature type="compositionally biased region" description="Polar residues" evidence="1">
    <location>
        <begin position="785"/>
        <end position="804"/>
    </location>
</feature>
<feature type="region of interest" description="Disordered" evidence="1">
    <location>
        <begin position="742"/>
        <end position="773"/>
    </location>
</feature>
<feature type="compositionally biased region" description="Polar residues" evidence="1">
    <location>
        <begin position="811"/>
        <end position="839"/>
    </location>
</feature>
<evidence type="ECO:0000313" key="3">
    <source>
        <dbReference type="Proteomes" id="UP000683417"/>
    </source>
</evidence>
<sequence>MSSRGRGRGTGIGNRAGARSNSNASVRKSVVVRGSKKQSNKTKRGRAKVELDPPNILELKARKAELATFFKAVGSSQKTALLNLAQKSLEFVAKDSNYHEKLPEFDKLTRDIDEQLKCILSKLEARRCYEQELAQHLSEQNVYLINQQCKNKLEDIKEENIAKVQERILYVEHMRQVGGQVEDVAFKRGEDGRKVTRLPPSAKIVHPVAIPFSRGQLADGVCANKPGDNLLEQHPANFWESLSDAQKKAITLQHDSIIQANTKKSQDEKLGIFQKHSATTSRLFNPSAVPGMVMDVDEDDIQLDDQALNTDTAAHDEQNQVTDFSDDAAEMPLDQYGVRIPKRKFRATSKVRPNNHMVVPPAFHFEDAEGQILEDGSVGIQEIGFRSWTTKNIRNRDYFIGSDTSPNPKYFFLPQRVGDINSGNNTIEDMRHVAHIAHTHKLHPLLGIVLPGSINPDYYEIKDPYFPPPSDRTKPLELYKPHLIIQDNSDGTKTVSRAQRSWIRGTKEKFEDNGVKKKVRALLKASGDYTVPEGYPSSVYQENEVIDKDLIGAVMAAIEENDHSSHIDSVIRSDAIIPPEPHWSPKPIPPPNIDSTSNIGSPPVPTKLHFRQSCNQYDPVRDSFQLSTSQIFPTQSSTALLYQTPYSQTSPQMLQPNIKSISMMGGKNKLEELANYALSVLEKPVLSMTSQPITSSCSAVSTTIPVFSTTATQGQQKILTPQFNSMQSQIYLANLPLQKHGKLSPVSPTQSFSLHGSQNRVQQCPPNSSISSPAGYSIIMNATQASPSTSGTHLSPSSHTNYNSHPPPPQTTSYNLHTSPLSATNYNSHSLPPANTNYISHPPPPPPANINYTSHPPPQPPANTNYTSHPPPQPPANTNYTSHPPPQPPSNTNYNSHIPHQSNIDYNSHSAPSSNVKYNSLAALQSTTTYSSHPYPPQNTNYNSRPPPQPSIDYNSHPPSSLNLNYNSIATLQPAINYNLHPQTSSSVNYSPHIALQPSTNYNLRPTPSPSTKYTSHPALPPNTNYSSPQHQPSSLNANYTPHHPPQAAYTSQKSLHINPNHAPLNSHSHRELRPANTEKISPPESLPAYSWRNSGSYYAQLNP</sequence>
<feature type="region of interest" description="Disordered" evidence="1">
    <location>
        <begin position="785"/>
        <end position="912"/>
    </location>
</feature>
<feature type="compositionally biased region" description="Polar residues" evidence="1">
    <location>
        <begin position="1092"/>
        <end position="1104"/>
    </location>
</feature>
<feature type="region of interest" description="Disordered" evidence="1">
    <location>
        <begin position="928"/>
        <end position="959"/>
    </location>
</feature>
<reference evidence="2" key="1">
    <citation type="submission" date="2020-10" db="EMBL/GenBank/DDBJ databases">
        <authorList>
            <person name="Muller C M."/>
        </authorList>
    </citation>
    <scope>NUCLEOTIDE SEQUENCE</scope>
    <source>
        <strain evidence="2">THUN-12</strain>
    </source>
</reference>
<feature type="compositionally biased region" description="Polar residues" evidence="1">
    <location>
        <begin position="1049"/>
        <end position="1058"/>
    </location>
</feature>
<feature type="compositionally biased region" description="Low complexity" evidence="1">
    <location>
        <begin position="15"/>
        <end position="33"/>
    </location>
</feature>
<dbReference type="EMBL" id="CAJHIT010000002">
    <property type="protein sequence ID" value="CAD6499748.1"/>
    <property type="molecule type" value="Genomic_DNA"/>
</dbReference>
<accession>A0A9W4GCU7</accession>
<feature type="compositionally biased region" description="Polar residues" evidence="1">
    <location>
        <begin position="928"/>
        <end position="944"/>
    </location>
</feature>
<name>A0A9W4GCU7_BLUGR</name>
<gene>
    <name evidence="2" type="ORF">BGTH12_LOCUS1106</name>
</gene>
<feature type="compositionally biased region" description="Polar residues" evidence="1">
    <location>
        <begin position="746"/>
        <end position="773"/>
    </location>
</feature>
<feature type="compositionally biased region" description="Polar residues" evidence="1">
    <location>
        <begin position="890"/>
        <end position="912"/>
    </location>
</feature>
<evidence type="ECO:0000313" key="2">
    <source>
        <dbReference type="EMBL" id="CAD6499748.1"/>
    </source>
</evidence>
<dbReference type="AlphaFoldDB" id="A0A9W4GCU7"/>
<organism evidence="2 3">
    <name type="scientific">Blumeria graminis f. sp. triticale</name>
    <dbReference type="NCBI Taxonomy" id="1689686"/>
    <lineage>
        <taxon>Eukaryota</taxon>
        <taxon>Fungi</taxon>
        <taxon>Dikarya</taxon>
        <taxon>Ascomycota</taxon>
        <taxon>Pezizomycotina</taxon>
        <taxon>Leotiomycetes</taxon>
        <taxon>Erysiphales</taxon>
        <taxon>Erysiphaceae</taxon>
        <taxon>Blumeria</taxon>
    </lineage>
</organism>
<comment type="caution">
    <text evidence="2">The sequence shown here is derived from an EMBL/GenBank/DDBJ whole genome shotgun (WGS) entry which is preliminary data.</text>
</comment>
<feature type="compositionally biased region" description="Basic residues" evidence="1">
    <location>
        <begin position="34"/>
        <end position="46"/>
    </location>
</feature>
<dbReference type="Proteomes" id="UP000683417">
    <property type="component" value="Unassembled WGS sequence"/>
</dbReference>
<protein>
    <submittedName>
        <fullName evidence="2">BgTH12-03856</fullName>
    </submittedName>
</protein>
<evidence type="ECO:0000256" key="1">
    <source>
        <dbReference type="SAM" id="MobiDB-lite"/>
    </source>
</evidence>
<feature type="region of interest" description="Disordered" evidence="1">
    <location>
        <begin position="1"/>
        <end position="49"/>
    </location>
</feature>
<feature type="region of interest" description="Disordered" evidence="1">
    <location>
        <begin position="999"/>
        <end position="1104"/>
    </location>
</feature>
<proteinExistence type="predicted"/>
<feature type="compositionally biased region" description="Polar residues" evidence="1">
    <location>
        <begin position="1022"/>
        <end position="1040"/>
    </location>
</feature>